<dbReference type="OrthoDB" id="1151029at2"/>
<dbReference type="Proteomes" id="UP000320055">
    <property type="component" value="Unassembled WGS sequence"/>
</dbReference>
<name>A0A563VXZ5_9CYAN</name>
<accession>A0A563VXZ5</accession>
<evidence type="ECO:0000313" key="2">
    <source>
        <dbReference type="Proteomes" id="UP000320055"/>
    </source>
</evidence>
<keyword evidence="2" id="KW-1185">Reference proteome</keyword>
<dbReference type="EMBL" id="CAACVJ010000368">
    <property type="protein sequence ID" value="VEP16289.1"/>
    <property type="molecule type" value="Genomic_DNA"/>
</dbReference>
<evidence type="ECO:0000313" key="1">
    <source>
        <dbReference type="EMBL" id="VEP16289.1"/>
    </source>
</evidence>
<reference evidence="1 2" key="1">
    <citation type="submission" date="2019-01" db="EMBL/GenBank/DDBJ databases">
        <authorList>
            <person name="Brito A."/>
        </authorList>
    </citation>
    <scope>NUCLEOTIDE SEQUENCE [LARGE SCALE GENOMIC DNA]</scope>
    <source>
        <strain evidence="1">1</strain>
    </source>
</reference>
<protein>
    <submittedName>
        <fullName evidence="1">Uncharacterized protein</fullName>
    </submittedName>
</protein>
<proteinExistence type="predicted"/>
<gene>
    <name evidence="1" type="ORF">H1P_430017</name>
</gene>
<sequence length="61" mass="7253">MSKTINDPYLGIIKYDIEYDQYEGKVTNKDGKTIEFSFDINDNLQEVLKYSREIIKKLCDR</sequence>
<dbReference type="AlphaFoldDB" id="A0A563VXZ5"/>
<dbReference type="RefSeq" id="WP_144866068.1">
    <property type="nucleotide sequence ID" value="NZ_LR213803.1"/>
</dbReference>
<organism evidence="1 2">
    <name type="scientific">Hyella patelloides LEGE 07179</name>
    <dbReference type="NCBI Taxonomy" id="945734"/>
    <lineage>
        <taxon>Bacteria</taxon>
        <taxon>Bacillati</taxon>
        <taxon>Cyanobacteriota</taxon>
        <taxon>Cyanophyceae</taxon>
        <taxon>Pleurocapsales</taxon>
        <taxon>Hyellaceae</taxon>
        <taxon>Hyella</taxon>
    </lineage>
</organism>